<dbReference type="OrthoDB" id="9052589at2"/>
<dbReference type="CDD" id="cd00085">
    <property type="entry name" value="HNHc"/>
    <property type="match status" value="1"/>
</dbReference>
<proteinExistence type="predicted"/>
<dbReference type="Proteomes" id="UP000182798">
    <property type="component" value="Unassembled WGS sequence"/>
</dbReference>
<reference evidence="3" key="1">
    <citation type="submission" date="2016-09" db="EMBL/GenBank/DDBJ databases">
        <title>Genome Sequence of Bathymodiolus thermophilus sulfur-oxidizing gill endosymbiont.</title>
        <authorList>
            <person name="Ponnudurai R."/>
            <person name="Kleiner M."/>
            <person name="Sayavedra L."/>
            <person name="Thuermer A."/>
            <person name="Felbeck H."/>
            <person name="Schlueter R."/>
            <person name="Schweder T."/>
            <person name="Markert S."/>
        </authorList>
    </citation>
    <scope>NUCLEOTIDE SEQUENCE [LARGE SCALE GENOMIC DNA]</scope>
    <source>
        <strain evidence="3">BAT/CrabSpa'14</strain>
    </source>
</reference>
<dbReference type="Pfam" id="PF13391">
    <property type="entry name" value="HNH_2"/>
    <property type="match status" value="1"/>
</dbReference>
<evidence type="ECO:0000313" key="2">
    <source>
        <dbReference type="EMBL" id="OIR24891.1"/>
    </source>
</evidence>
<sequence>MNPNCERELFLNNGDIAEKAHIVPHCNTADDSFKNLILLCPNCHTDFDKNSAFDAEEVKNWKNIRQKQLLKIFAQKFDTFDELEETVKPILYANKTIYENYYLIKENPKLWKKFEEKILINNQKLKLLFNENKKLFQKNQNKDFSNLAVINQLILHIDEFRDTREDDEKIRSVLFPTEINSMFGLKPIDGNMLPSVEALECLIENLQQDDKFIEISLGIEKPYIAYKKEDKFITLFLDDTPKIRQMYFIEYCFKSTGVRLKNLNFALQYLNKNNIQFAIENYKNLTDIVIKDKPFKFIYKYCLSKADLIAFAPQKDLTIINLHNWNSSSCISNEAYIQAEIMSINLWTIDNFFIYIHQV</sequence>
<accession>A0A1J5TVN3</accession>
<feature type="domain" description="HNH nuclease" evidence="1">
    <location>
        <begin position="17"/>
        <end position="49"/>
    </location>
</feature>
<keyword evidence="2" id="KW-0378">Hydrolase</keyword>
<dbReference type="EMBL" id="MIQH01000480">
    <property type="protein sequence ID" value="OIR24891.1"/>
    <property type="molecule type" value="Genomic_DNA"/>
</dbReference>
<keyword evidence="2" id="KW-0540">Nuclease</keyword>
<keyword evidence="2" id="KW-0255">Endonuclease</keyword>
<organism evidence="2 3">
    <name type="scientific">Bathymodiolus thermophilus thioautotrophic gill symbiont</name>
    <dbReference type="NCBI Taxonomy" id="2360"/>
    <lineage>
        <taxon>Bacteria</taxon>
        <taxon>Pseudomonadati</taxon>
        <taxon>Pseudomonadota</taxon>
        <taxon>Gammaproteobacteria</taxon>
        <taxon>sulfur-oxidizing symbionts</taxon>
    </lineage>
</organism>
<evidence type="ECO:0000313" key="3">
    <source>
        <dbReference type="Proteomes" id="UP000182798"/>
    </source>
</evidence>
<protein>
    <submittedName>
        <fullName evidence="2">HNH endonuclease</fullName>
    </submittedName>
</protein>
<evidence type="ECO:0000259" key="1">
    <source>
        <dbReference type="Pfam" id="PF13391"/>
    </source>
</evidence>
<dbReference type="InterPro" id="IPR003615">
    <property type="entry name" value="HNH_nuc"/>
</dbReference>
<dbReference type="AlphaFoldDB" id="A0A1J5TVN3"/>
<name>A0A1J5TVN3_9GAMM</name>
<gene>
    <name evidence="2" type="ORF">BGC33_04825</name>
</gene>
<comment type="caution">
    <text evidence="2">The sequence shown here is derived from an EMBL/GenBank/DDBJ whole genome shotgun (WGS) entry which is preliminary data.</text>
</comment>
<dbReference type="GO" id="GO:0004519">
    <property type="term" value="F:endonuclease activity"/>
    <property type="evidence" value="ECO:0007669"/>
    <property type="project" value="UniProtKB-KW"/>
</dbReference>